<name>A0A9X2HHG8_9SPHN</name>
<dbReference type="Gene3D" id="3.30.2000.30">
    <property type="match status" value="1"/>
</dbReference>
<reference evidence="1" key="1">
    <citation type="submission" date="2022-05" db="EMBL/GenBank/DDBJ databases">
        <title>Sphingomonas sp. strain MG17 Genome sequencing and assembly.</title>
        <authorList>
            <person name="Kim I."/>
        </authorList>
    </citation>
    <scope>NUCLEOTIDE SEQUENCE</scope>
    <source>
        <strain evidence="1">MG17</strain>
    </source>
</reference>
<evidence type="ECO:0000313" key="1">
    <source>
        <dbReference type="EMBL" id="MCP3729254.1"/>
    </source>
</evidence>
<dbReference type="InterPro" id="IPR053745">
    <property type="entry name" value="Viral_Tail_Comp_sf"/>
</dbReference>
<organism evidence="1 2">
    <name type="scientific">Sphingomonas tagetis</name>
    <dbReference type="NCBI Taxonomy" id="2949092"/>
    <lineage>
        <taxon>Bacteria</taxon>
        <taxon>Pseudomonadati</taxon>
        <taxon>Pseudomonadota</taxon>
        <taxon>Alphaproteobacteria</taxon>
        <taxon>Sphingomonadales</taxon>
        <taxon>Sphingomonadaceae</taxon>
        <taxon>Sphingomonas</taxon>
    </lineage>
</organism>
<proteinExistence type="predicted"/>
<sequence length="138" mass="14477">MAIDLLSAASDGFFALLDAAIDASTAEVTTNPEPRDPADQSDRRVVMLGEIESENVAGKGEQAERITVEVIVIYRGNQRSQLQALMHLVRDGLEDAVPAIAGVIFQSIDYLGAASGPPSTDGVTHAGLITFAVEAEPA</sequence>
<accession>A0A9X2HHG8</accession>
<comment type="caution">
    <text evidence="1">The sequence shown here is derived from an EMBL/GenBank/DDBJ whole genome shotgun (WGS) entry which is preliminary data.</text>
</comment>
<dbReference type="Pfam" id="PF11367">
    <property type="entry name" value="Tail_completion_gp17"/>
    <property type="match status" value="1"/>
</dbReference>
<dbReference type="RefSeq" id="WP_254291232.1">
    <property type="nucleotide sequence ID" value="NZ_JAMLDX010000001.1"/>
</dbReference>
<keyword evidence="2" id="KW-1185">Reference proteome</keyword>
<evidence type="ECO:0000313" key="2">
    <source>
        <dbReference type="Proteomes" id="UP001139451"/>
    </source>
</evidence>
<dbReference type="Proteomes" id="UP001139451">
    <property type="component" value="Unassembled WGS sequence"/>
</dbReference>
<gene>
    <name evidence="1" type="ORF">M9978_02335</name>
</gene>
<dbReference type="AlphaFoldDB" id="A0A9X2HHG8"/>
<dbReference type="EMBL" id="JAMLDX010000001">
    <property type="protein sequence ID" value="MCP3729254.1"/>
    <property type="molecule type" value="Genomic_DNA"/>
</dbReference>
<protein>
    <submittedName>
        <fullName evidence="1">DUF3168 domain-containing protein</fullName>
    </submittedName>
</protein>
<dbReference type="InterPro" id="IPR021508">
    <property type="entry name" value="Gp17-like"/>
</dbReference>